<reference evidence="4 5" key="1">
    <citation type="submission" date="2020-02" db="EMBL/GenBank/DDBJ databases">
        <title>A complete genome of a marine bacterium Vibrio sp. ZWAL4003 isolated from the mangrove sediment with the ability to degrade polysaccharides.</title>
        <authorList>
            <person name="Wu J."/>
            <person name="Qu W."/>
            <person name="Zeng R."/>
        </authorList>
    </citation>
    <scope>NUCLEOTIDE SEQUENCE [LARGE SCALE GENOMIC DNA]</scope>
    <source>
        <strain evidence="4 5">ZWAL4003</strain>
    </source>
</reference>
<dbReference type="AlphaFoldDB" id="A0A6G7CJH7"/>
<gene>
    <name evidence="4" type="primary">hxpB</name>
    <name evidence="4" type="ORF">G5S32_09595</name>
</gene>
<dbReference type="PANTHER" id="PTHR18901">
    <property type="entry name" value="2-DEOXYGLUCOSE-6-PHOSPHATE PHOSPHATASE 2"/>
    <property type="match status" value="1"/>
</dbReference>
<dbReference type="InterPro" id="IPR023198">
    <property type="entry name" value="PGP-like_dom2"/>
</dbReference>
<dbReference type="KEGG" id="vzi:G5S32_09595"/>
<keyword evidence="3" id="KW-0378">Hydrolase</keyword>
<dbReference type="PANTHER" id="PTHR18901:SF38">
    <property type="entry name" value="PSEUDOURIDINE-5'-PHOSPHATASE"/>
    <property type="match status" value="1"/>
</dbReference>
<comment type="similarity">
    <text evidence="1">Belongs to the HAD-like hydrolase superfamily. CbbY/CbbZ/Gph/YieH family.</text>
</comment>
<dbReference type="Proteomes" id="UP000503003">
    <property type="component" value="Chromosome 1"/>
</dbReference>
<evidence type="ECO:0000256" key="3">
    <source>
        <dbReference type="ARBA" id="ARBA00022801"/>
    </source>
</evidence>
<organism evidence="4 5">
    <name type="scientific">Vibrio ziniensis</name>
    <dbReference type="NCBI Taxonomy" id="2711221"/>
    <lineage>
        <taxon>Bacteria</taxon>
        <taxon>Pseudomonadati</taxon>
        <taxon>Pseudomonadota</taxon>
        <taxon>Gammaproteobacteria</taxon>
        <taxon>Vibrionales</taxon>
        <taxon>Vibrionaceae</taxon>
        <taxon>Vibrio</taxon>
    </lineage>
</organism>
<dbReference type="Pfam" id="PF00702">
    <property type="entry name" value="Hydrolase"/>
    <property type="match status" value="1"/>
</dbReference>
<keyword evidence="2" id="KW-0479">Metal-binding</keyword>
<protein>
    <submittedName>
        <fullName evidence="4">Hexitol phosphatase HxpB</fullName>
    </submittedName>
</protein>
<keyword evidence="5" id="KW-1185">Reference proteome</keyword>
<name>A0A6G7CJH7_9VIBR</name>
<dbReference type="Gene3D" id="3.40.50.1000">
    <property type="entry name" value="HAD superfamily/HAD-like"/>
    <property type="match status" value="1"/>
</dbReference>
<dbReference type="NCBIfam" id="NF008087">
    <property type="entry name" value="PRK10826.1"/>
    <property type="match status" value="1"/>
</dbReference>
<dbReference type="EMBL" id="CP049331">
    <property type="protein sequence ID" value="QIH42234.1"/>
    <property type="molecule type" value="Genomic_DNA"/>
</dbReference>
<dbReference type="GO" id="GO:0016787">
    <property type="term" value="F:hydrolase activity"/>
    <property type="evidence" value="ECO:0007669"/>
    <property type="project" value="UniProtKB-KW"/>
</dbReference>
<accession>A0A6G7CJH7</accession>
<dbReference type="PRINTS" id="PR00413">
    <property type="entry name" value="HADHALOGNASE"/>
</dbReference>
<evidence type="ECO:0000313" key="4">
    <source>
        <dbReference type="EMBL" id="QIH42234.1"/>
    </source>
</evidence>
<sequence>MIETVIFDMDGVLVDSEPLWRRAKVNAVAKFGGTITEQLAYQSTGLRIDEIANYWIRYCGLDENCSVDLQNAILDEVIEQINSKGELLPGVLASLEWLSTTNLKIGLASSSPLRLIEAVLQAFDIGKFFEIYVSAEYLTHGKPHPQVYLDAAEKLATEPRNCLAIEDSVNGLIAAKAARMTAICVPEPGQENNPRFGIADIKLASLEQFIGSAQVKKVLGR</sequence>
<dbReference type="SFLD" id="SFLDG01135">
    <property type="entry name" value="C1.5.6:_HAD__Beta-PGM__Phospha"/>
    <property type="match status" value="1"/>
</dbReference>
<dbReference type="FunFam" id="3.40.50.1000:FF:000036">
    <property type="entry name" value="HAD family hydrolase"/>
    <property type="match status" value="1"/>
</dbReference>
<dbReference type="SUPFAM" id="SSF56784">
    <property type="entry name" value="HAD-like"/>
    <property type="match status" value="1"/>
</dbReference>
<dbReference type="NCBIfam" id="TIGR01509">
    <property type="entry name" value="HAD-SF-IA-v3"/>
    <property type="match status" value="1"/>
</dbReference>
<dbReference type="RefSeq" id="WP_165311809.1">
    <property type="nucleotide sequence ID" value="NZ_CP049331.1"/>
</dbReference>
<evidence type="ECO:0000313" key="5">
    <source>
        <dbReference type="Proteomes" id="UP000503003"/>
    </source>
</evidence>
<dbReference type="InterPro" id="IPR006439">
    <property type="entry name" value="HAD-SF_hydro_IA"/>
</dbReference>
<proteinExistence type="inferred from homology"/>
<dbReference type="SFLD" id="SFLDS00003">
    <property type="entry name" value="Haloacid_Dehalogenase"/>
    <property type="match status" value="1"/>
</dbReference>
<dbReference type="InterPro" id="IPR023214">
    <property type="entry name" value="HAD_sf"/>
</dbReference>
<dbReference type="GO" id="GO:0000287">
    <property type="term" value="F:magnesium ion binding"/>
    <property type="evidence" value="ECO:0007669"/>
    <property type="project" value="UniProtKB-ARBA"/>
</dbReference>
<evidence type="ECO:0000256" key="2">
    <source>
        <dbReference type="ARBA" id="ARBA00022723"/>
    </source>
</evidence>
<evidence type="ECO:0000256" key="1">
    <source>
        <dbReference type="ARBA" id="ARBA00006171"/>
    </source>
</evidence>
<dbReference type="InterPro" id="IPR036412">
    <property type="entry name" value="HAD-like_sf"/>
</dbReference>
<dbReference type="Gene3D" id="1.10.150.240">
    <property type="entry name" value="Putative phosphatase, domain 2"/>
    <property type="match status" value="1"/>
</dbReference>
<dbReference type="SFLD" id="SFLDG01129">
    <property type="entry name" value="C1.5:_HAD__Beta-PGM__Phosphata"/>
    <property type="match status" value="1"/>
</dbReference>